<feature type="domain" description="GH18" evidence="1">
    <location>
        <begin position="1"/>
        <end position="302"/>
    </location>
</feature>
<sequence>MSSLRTQHREFLSWLQDPQQLDTVDQYGYAFSGVCLFWFNIQSDGTLTGAFSDEVLQEAMERSRRLKEKWPQIRWLLTIKNDGFSSRIDPIIENQAGEQDQLISEVHRLLDQYPWVDGLDADLERLPNDQMEGIYQFYNRLYEEIKGRSSSRFLHLDLPPMTGPYETIGPERWCAYERLVDCCDTAQIMTYGYAWAGSAPGSTAPLDWQRRVMTYATQAFRADQVFMGVPAYGYRWQISEYPNNTDDTYRGFGGGFPAFLRWMVGDLSHTDSYRGGAETQPYIPFFSFFDERDQVHQLLLHVYDYVDAGEDEDQTDLNRGTYEEKPFLTAYDKQQQTTFEGLVTEKKASDAVTVEGAMVQGETYVSPRKPTEGESEGYAKWIFTLSERKTVELVAHVEFPWFDQQRLMVNIDGNAHVIGDVPQYYPYHRRKHWTSVTRLTLDAGEHVVELLGQGSQYGTIFYGFRVCEAFYESNEAGEATFTLHPRRFVDRDGQPAWPYQDRFRITLETIRRPPEPALIFYDDFRDWQGHLPSDKYVIQAGSWKVNREDDPGPRPYAWVTGKGQFSLSHDHFSNIVADARVRLQARGKAGVTVGNLWFCLNLNYQGGRYELYQDSTLLADRWPNGSLELNQYYRLRLRVKENVVTCYLGDVAVIQHTLSDTVTGAWGIRSDAEMSCDLLVGADSYWYFPQEALDIQLPDGTVQTVGRIPRTGVTWHKDWGLFRVENGEEWDTRLEPEDGMDKQISKDWFYLHTSNMTLTEGDYPIRIKMRDQGVWLGRVYLGDADGFSLAVFPSPETILKQSDIAAYEFQVRGIGMWAVGQEDPQLWQMLVDHSEKTS</sequence>
<reference evidence="2 3" key="1">
    <citation type="submission" date="2017-05" db="EMBL/GenBank/DDBJ databases">
        <authorList>
            <person name="Varghese N."/>
            <person name="Submissions S."/>
        </authorList>
    </citation>
    <scope>NUCLEOTIDE SEQUENCE [LARGE SCALE GENOMIC DNA]</scope>
    <source>
        <strain evidence="2 3">DSM 45474</strain>
    </source>
</reference>
<dbReference type="PROSITE" id="PS51910">
    <property type="entry name" value="GH18_2"/>
    <property type="match status" value="1"/>
</dbReference>
<dbReference type="EMBL" id="FXTI01000002">
    <property type="protein sequence ID" value="SMO48570.1"/>
    <property type="molecule type" value="Genomic_DNA"/>
</dbReference>
<organism evidence="2 3">
    <name type="scientific">Melghirimyces algeriensis</name>
    <dbReference type="NCBI Taxonomy" id="910412"/>
    <lineage>
        <taxon>Bacteria</taxon>
        <taxon>Bacillati</taxon>
        <taxon>Bacillota</taxon>
        <taxon>Bacilli</taxon>
        <taxon>Bacillales</taxon>
        <taxon>Thermoactinomycetaceae</taxon>
        <taxon>Melghirimyces</taxon>
    </lineage>
</organism>
<dbReference type="GO" id="GO:0016787">
    <property type="term" value="F:hydrolase activity"/>
    <property type="evidence" value="ECO:0007669"/>
    <property type="project" value="UniProtKB-KW"/>
</dbReference>
<dbReference type="InterPro" id="IPR001223">
    <property type="entry name" value="Glyco_hydro18_cat"/>
</dbReference>
<evidence type="ECO:0000259" key="1">
    <source>
        <dbReference type="PROSITE" id="PS51910"/>
    </source>
</evidence>
<dbReference type="Proteomes" id="UP000315636">
    <property type="component" value="Unassembled WGS sequence"/>
</dbReference>
<proteinExistence type="predicted"/>
<keyword evidence="3" id="KW-1185">Reference proteome</keyword>
<dbReference type="Pfam" id="PF00704">
    <property type="entry name" value="Glyco_hydro_18"/>
    <property type="match status" value="1"/>
</dbReference>
<dbReference type="InterPro" id="IPR017853">
    <property type="entry name" value="GH"/>
</dbReference>
<dbReference type="PANTHER" id="PTHR46066:SF2">
    <property type="entry name" value="CHITINASE DOMAIN-CONTAINING PROTEIN 1"/>
    <property type="match status" value="1"/>
</dbReference>
<evidence type="ECO:0000313" key="3">
    <source>
        <dbReference type="Proteomes" id="UP000315636"/>
    </source>
</evidence>
<dbReference type="SUPFAM" id="SSF51445">
    <property type="entry name" value="(Trans)glycosidases"/>
    <property type="match status" value="1"/>
</dbReference>
<dbReference type="PANTHER" id="PTHR46066">
    <property type="entry name" value="CHITINASE DOMAIN-CONTAINING PROTEIN 1 FAMILY MEMBER"/>
    <property type="match status" value="1"/>
</dbReference>
<evidence type="ECO:0000313" key="2">
    <source>
        <dbReference type="EMBL" id="SMO48570.1"/>
    </source>
</evidence>
<dbReference type="Gene3D" id="3.20.20.80">
    <property type="entry name" value="Glycosidases"/>
    <property type="match status" value="1"/>
</dbReference>
<dbReference type="Gene3D" id="2.60.120.560">
    <property type="entry name" value="Exo-inulinase, domain 1"/>
    <property type="match status" value="1"/>
</dbReference>
<dbReference type="GO" id="GO:0005975">
    <property type="term" value="P:carbohydrate metabolic process"/>
    <property type="evidence" value="ECO:0007669"/>
    <property type="project" value="InterPro"/>
</dbReference>
<keyword evidence="2" id="KW-0378">Hydrolase</keyword>
<name>A0A521BPT7_9BACL</name>
<protein>
    <submittedName>
        <fullName evidence="2">Glycosyl hydrolases family 18</fullName>
    </submittedName>
</protein>
<accession>A0A521BPT7</accession>
<dbReference type="RefSeq" id="WP_221930157.1">
    <property type="nucleotide sequence ID" value="NZ_FXTI01000002.1"/>
</dbReference>
<gene>
    <name evidence="2" type="ORF">SAMN06264849_102238</name>
</gene>
<dbReference type="AlphaFoldDB" id="A0A521BPT7"/>